<sequence>MATTASLAPLFRQSVGFDRFNDFFESALHSEINASGPPHNVERYGTDHYRIVIATAGLAAADLDLTLERNVLTVCGGEAHTDGGVTYLHQGIAHGPFRLVFHLADHIEVQGATFKNGLLIVFLLRVEPQGAKARRISIHSPGDDPDRPHISRP</sequence>
<dbReference type="RefSeq" id="WP_065988612.1">
    <property type="nucleotide sequence ID" value="NZ_MDEN01000061.1"/>
</dbReference>
<gene>
    <name evidence="6" type="ORF">BBI10_11445</name>
</gene>
<protein>
    <submittedName>
        <fullName evidence="6">Heat-shock protein</fullName>
    </submittedName>
</protein>
<feature type="region of interest" description="Disordered" evidence="4">
    <location>
        <begin position="134"/>
        <end position="153"/>
    </location>
</feature>
<proteinExistence type="inferred from homology"/>
<dbReference type="PROSITE" id="PS01031">
    <property type="entry name" value="SHSP"/>
    <property type="match status" value="1"/>
</dbReference>
<dbReference type="InterPro" id="IPR008978">
    <property type="entry name" value="HSP20-like_chaperone"/>
</dbReference>
<evidence type="ECO:0000256" key="3">
    <source>
        <dbReference type="RuleBase" id="RU003616"/>
    </source>
</evidence>
<feature type="compositionally biased region" description="Basic and acidic residues" evidence="4">
    <location>
        <begin position="141"/>
        <end position="153"/>
    </location>
</feature>
<comment type="similarity">
    <text evidence="2 3">Belongs to the small heat shock protein (HSP20) family.</text>
</comment>
<dbReference type="EMBL" id="MDEN01000061">
    <property type="protein sequence ID" value="OCX21209.1"/>
    <property type="molecule type" value="Genomic_DNA"/>
</dbReference>
<evidence type="ECO:0000313" key="6">
    <source>
        <dbReference type="EMBL" id="OCX21209.1"/>
    </source>
</evidence>
<dbReference type="Pfam" id="PF00011">
    <property type="entry name" value="HSP20"/>
    <property type="match status" value="1"/>
</dbReference>
<reference evidence="6 7" key="1">
    <citation type="submission" date="2016-08" db="EMBL/GenBank/DDBJ databases">
        <title>Whole genome sequence of Pseudomonas graminis strain UASWS1507, a potential biological control agent for agriculture.</title>
        <authorList>
            <person name="Crovadore J."/>
            <person name="Calmin G."/>
            <person name="Chablais R."/>
            <person name="Cochard B."/>
            <person name="Lefort F."/>
        </authorList>
    </citation>
    <scope>NUCLEOTIDE SEQUENCE [LARGE SCALE GENOMIC DNA]</scope>
    <source>
        <strain evidence="6 7">UASWS1507</strain>
    </source>
</reference>
<dbReference type="Gene3D" id="2.60.40.790">
    <property type="match status" value="1"/>
</dbReference>
<feature type="domain" description="SHSP" evidence="5">
    <location>
        <begin position="30"/>
        <end position="141"/>
    </location>
</feature>
<evidence type="ECO:0000256" key="2">
    <source>
        <dbReference type="PROSITE-ProRule" id="PRU00285"/>
    </source>
</evidence>
<keyword evidence="1" id="KW-0346">Stress response</keyword>
<dbReference type="SUPFAM" id="SSF49764">
    <property type="entry name" value="HSP20-like chaperones"/>
    <property type="match status" value="1"/>
</dbReference>
<evidence type="ECO:0000313" key="7">
    <source>
        <dbReference type="Proteomes" id="UP000095143"/>
    </source>
</evidence>
<evidence type="ECO:0000256" key="4">
    <source>
        <dbReference type="SAM" id="MobiDB-lite"/>
    </source>
</evidence>
<dbReference type="CDD" id="cd06470">
    <property type="entry name" value="ACD_IbpA-B_like"/>
    <property type="match status" value="1"/>
</dbReference>
<dbReference type="Proteomes" id="UP000095143">
    <property type="component" value="Unassembled WGS sequence"/>
</dbReference>
<evidence type="ECO:0000256" key="1">
    <source>
        <dbReference type="ARBA" id="ARBA00023016"/>
    </source>
</evidence>
<evidence type="ECO:0000259" key="5">
    <source>
        <dbReference type="PROSITE" id="PS01031"/>
    </source>
</evidence>
<dbReference type="OrthoDB" id="6871152at2"/>
<dbReference type="PANTHER" id="PTHR47062">
    <property type="match status" value="1"/>
</dbReference>
<dbReference type="InterPro" id="IPR002068">
    <property type="entry name" value="A-crystallin/Hsp20_dom"/>
</dbReference>
<dbReference type="PANTHER" id="PTHR47062:SF1">
    <property type="entry name" value="SMALL HEAT SHOCK PROTEIN IBPA"/>
    <property type="match status" value="1"/>
</dbReference>
<name>A0A1C2E2I7_9PSED</name>
<dbReference type="AlphaFoldDB" id="A0A1C2E2I7"/>
<accession>A0A1C2E2I7</accession>
<dbReference type="InterPro" id="IPR037913">
    <property type="entry name" value="ACD_IbpA/B"/>
</dbReference>
<comment type="caution">
    <text evidence="6">The sequence shown here is derived from an EMBL/GenBank/DDBJ whole genome shotgun (WGS) entry which is preliminary data.</text>
</comment>
<organism evidence="6 7">
    <name type="scientific">Pseudomonas graminis</name>
    <dbReference type="NCBI Taxonomy" id="158627"/>
    <lineage>
        <taxon>Bacteria</taxon>
        <taxon>Pseudomonadati</taxon>
        <taxon>Pseudomonadota</taxon>
        <taxon>Gammaproteobacteria</taxon>
        <taxon>Pseudomonadales</taxon>
        <taxon>Pseudomonadaceae</taxon>
        <taxon>Pseudomonas</taxon>
    </lineage>
</organism>